<keyword evidence="4" id="KW-1185">Reference proteome</keyword>
<gene>
    <name evidence="3" type="ORF">QYE77_00780</name>
</gene>
<accession>A0ABU3NIW2</accession>
<dbReference type="EMBL" id="JAUHMF010000001">
    <property type="protein sequence ID" value="MDT8896784.1"/>
    <property type="molecule type" value="Genomic_DNA"/>
</dbReference>
<dbReference type="PANTHER" id="PTHR47505">
    <property type="entry name" value="DNA UTILIZATION PROTEIN YHGH"/>
    <property type="match status" value="1"/>
</dbReference>
<evidence type="ECO:0000313" key="3">
    <source>
        <dbReference type="EMBL" id="MDT8896784.1"/>
    </source>
</evidence>
<reference evidence="3 4" key="1">
    <citation type="submission" date="2023-07" db="EMBL/GenBank/DDBJ databases">
        <title>Novel species of Thermanaerothrix with wide hydrolytic capabilities.</title>
        <authorList>
            <person name="Zayulina K.S."/>
            <person name="Podosokorskaya O.A."/>
            <person name="Elcheninov A.G."/>
        </authorList>
    </citation>
    <scope>NUCLEOTIDE SEQUENCE [LARGE SCALE GENOMIC DNA]</scope>
    <source>
        <strain evidence="3 4">4228-RoL</strain>
    </source>
</reference>
<evidence type="ECO:0000259" key="2">
    <source>
        <dbReference type="Pfam" id="PF00156"/>
    </source>
</evidence>
<name>A0ABU3NIW2_9CHLR</name>
<dbReference type="InterPro" id="IPR051910">
    <property type="entry name" value="ComF/GntX_DNA_util-trans"/>
</dbReference>
<dbReference type="InterPro" id="IPR029057">
    <property type="entry name" value="PRTase-like"/>
</dbReference>
<dbReference type="RefSeq" id="WP_315623312.1">
    <property type="nucleotide sequence ID" value="NZ_JAUHMF010000001.1"/>
</dbReference>
<evidence type="ECO:0000313" key="4">
    <source>
        <dbReference type="Proteomes" id="UP001254165"/>
    </source>
</evidence>
<dbReference type="Proteomes" id="UP001254165">
    <property type="component" value="Unassembled WGS sequence"/>
</dbReference>
<sequence>MPIPPIRSWAIYQGPLRKAIHGLKYHRNLALGDYFAPALIQVLAAQNWNIDLIIPVPLSPNRRRQRGYNQAEILAFPLALAIHKPLISHALIKNRETPSQVGRSANERQENVKNAFFAHPRFVSGRSILLVDDVVTTGATMSACAEALLNAGAHSVYGLTLARALSHSDDQL</sequence>
<proteinExistence type="inferred from homology"/>
<dbReference type="CDD" id="cd06223">
    <property type="entry name" value="PRTases_typeI"/>
    <property type="match status" value="1"/>
</dbReference>
<dbReference type="PANTHER" id="PTHR47505:SF1">
    <property type="entry name" value="DNA UTILIZATION PROTEIN YHGH"/>
    <property type="match status" value="1"/>
</dbReference>
<feature type="domain" description="Phosphoribosyltransferase" evidence="2">
    <location>
        <begin position="119"/>
        <end position="162"/>
    </location>
</feature>
<evidence type="ECO:0000256" key="1">
    <source>
        <dbReference type="ARBA" id="ARBA00008007"/>
    </source>
</evidence>
<dbReference type="InterPro" id="IPR000836">
    <property type="entry name" value="PRTase_dom"/>
</dbReference>
<protein>
    <submittedName>
        <fullName evidence="3">ComF family protein</fullName>
    </submittedName>
</protein>
<dbReference type="Pfam" id="PF00156">
    <property type="entry name" value="Pribosyltran"/>
    <property type="match status" value="1"/>
</dbReference>
<comment type="similarity">
    <text evidence="1">Belongs to the ComF/GntX family.</text>
</comment>
<organism evidence="3 4">
    <name type="scientific">Thermanaerothrix solaris</name>
    <dbReference type="NCBI Taxonomy" id="3058434"/>
    <lineage>
        <taxon>Bacteria</taxon>
        <taxon>Bacillati</taxon>
        <taxon>Chloroflexota</taxon>
        <taxon>Anaerolineae</taxon>
        <taxon>Anaerolineales</taxon>
        <taxon>Anaerolineaceae</taxon>
        <taxon>Thermanaerothrix</taxon>
    </lineage>
</organism>
<dbReference type="Gene3D" id="3.40.50.2020">
    <property type="match status" value="1"/>
</dbReference>
<dbReference type="SUPFAM" id="SSF53271">
    <property type="entry name" value="PRTase-like"/>
    <property type="match status" value="1"/>
</dbReference>
<comment type="caution">
    <text evidence="3">The sequence shown here is derived from an EMBL/GenBank/DDBJ whole genome shotgun (WGS) entry which is preliminary data.</text>
</comment>